<organism evidence="6 7">
    <name type="scientific">Candidatus Wolfebacteria bacterium RIFCSPHIGHO2_01_FULL_48_22</name>
    <dbReference type="NCBI Taxonomy" id="1802555"/>
    <lineage>
        <taxon>Bacteria</taxon>
        <taxon>Candidatus Wolfeibacteriota</taxon>
    </lineage>
</organism>
<comment type="caution">
    <text evidence="6">The sequence shown here is derived from an EMBL/GenBank/DDBJ whole genome shotgun (WGS) entry which is preliminary data.</text>
</comment>
<gene>
    <name evidence="6" type="ORF">A2755_00855</name>
</gene>
<evidence type="ECO:0000313" key="6">
    <source>
        <dbReference type="EMBL" id="OGM91898.1"/>
    </source>
</evidence>
<dbReference type="SUPFAM" id="SSF54001">
    <property type="entry name" value="Cysteine proteinases"/>
    <property type="match status" value="1"/>
</dbReference>
<dbReference type="GO" id="GO:0008234">
    <property type="term" value="F:cysteine-type peptidase activity"/>
    <property type="evidence" value="ECO:0007669"/>
    <property type="project" value="UniProtKB-KW"/>
</dbReference>
<dbReference type="Proteomes" id="UP000177029">
    <property type="component" value="Unassembled WGS sequence"/>
</dbReference>
<dbReference type="EMBL" id="MGIP01000005">
    <property type="protein sequence ID" value="OGM91898.1"/>
    <property type="molecule type" value="Genomic_DNA"/>
</dbReference>
<keyword evidence="3" id="KW-0378">Hydrolase</keyword>
<reference evidence="6 7" key="1">
    <citation type="journal article" date="2016" name="Nat. Commun.">
        <title>Thousands of microbial genomes shed light on interconnected biogeochemical processes in an aquifer system.</title>
        <authorList>
            <person name="Anantharaman K."/>
            <person name="Brown C.T."/>
            <person name="Hug L.A."/>
            <person name="Sharon I."/>
            <person name="Castelle C.J."/>
            <person name="Probst A.J."/>
            <person name="Thomas B.C."/>
            <person name="Singh A."/>
            <person name="Wilkins M.J."/>
            <person name="Karaoz U."/>
            <person name="Brodie E.L."/>
            <person name="Williams K.H."/>
            <person name="Hubbard S.S."/>
            <person name="Banfield J.F."/>
        </authorList>
    </citation>
    <scope>NUCLEOTIDE SEQUENCE [LARGE SCALE GENOMIC DNA]</scope>
</reference>
<evidence type="ECO:0000313" key="7">
    <source>
        <dbReference type="Proteomes" id="UP000177029"/>
    </source>
</evidence>
<dbReference type="PROSITE" id="PS51935">
    <property type="entry name" value="NLPC_P60"/>
    <property type="match status" value="1"/>
</dbReference>
<dbReference type="InterPro" id="IPR051202">
    <property type="entry name" value="Peptidase_C40"/>
</dbReference>
<evidence type="ECO:0000256" key="1">
    <source>
        <dbReference type="ARBA" id="ARBA00007074"/>
    </source>
</evidence>
<protein>
    <recommendedName>
        <fullName evidence="5">NlpC/P60 domain-containing protein</fullName>
    </recommendedName>
</protein>
<dbReference type="STRING" id="1802555.A2755_00855"/>
<dbReference type="InterPro" id="IPR000064">
    <property type="entry name" value="NLP_P60_dom"/>
</dbReference>
<evidence type="ECO:0000256" key="2">
    <source>
        <dbReference type="ARBA" id="ARBA00022670"/>
    </source>
</evidence>
<keyword evidence="4" id="KW-0788">Thiol protease</keyword>
<dbReference type="AlphaFoldDB" id="A0A1F8DVK0"/>
<comment type="similarity">
    <text evidence="1">Belongs to the peptidase C40 family.</text>
</comment>
<sequence>MHTHIEERIKFGKKFIGIPYERGAATPMKGENPQSFDCSSFMQFLFRYSGIEIPRSSILQAKDPAGHEVMESDIQPGDLVFMRSDQGYYDDESFDGRKLYIGHVGMYCGDGTILHSKKSLGGVVLQKLSELQQNPNYRTQIIKRFL</sequence>
<proteinExistence type="inferred from homology"/>
<evidence type="ECO:0000256" key="3">
    <source>
        <dbReference type="ARBA" id="ARBA00022801"/>
    </source>
</evidence>
<dbReference type="InterPro" id="IPR038765">
    <property type="entry name" value="Papain-like_cys_pep_sf"/>
</dbReference>
<dbReference type="GO" id="GO:0006508">
    <property type="term" value="P:proteolysis"/>
    <property type="evidence" value="ECO:0007669"/>
    <property type="project" value="UniProtKB-KW"/>
</dbReference>
<evidence type="ECO:0000256" key="4">
    <source>
        <dbReference type="ARBA" id="ARBA00022807"/>
    </source>
</evidence>
<feature type="domain" description="NlpC/P60" evidence="5">
    <location>
        <begin position="2"/>
        <end position="146"/>
    </location>
</feature>
<dbReference type="PANTHER" id="PTHR47053">
    <property type="entry name" value="MUREIN DD-ENDOPEPTIDASE MEPH-RELATED"/>
    <property type="match status" value="1"/>
</dbReference>
<dbReference type="Pfam" id="PF00877">
    <property type="entry name" value="NLPC_P60"/>
    <property type="match status" value="1"/>
</dbReference>
<accession>A0A1F8DVK0</accession>
<dbReference type="Gene3D" id="3.90.1720.10">
    <property type="entry name" value="endopeptidase domain like (from Nostoc punctiforme)"/>
    <property type="match status" value="1"/>
</dbReference>
<name>A0A1F8DVK0_9BACT</name>
<dbReference type="PANTHER" id="PTHR47053:SF1">
    <property type="entry name" value="MUREIN DD-ENDOPEPTIDASE MEPH-RELATED"/>
    <property type="match status" value="1"/>
</dbReference>
<keyword evidence="2" id="KW-0645">Protease</keyword>
<evidence type="ECO:0000259" key="5">
    <source>
        <dbReference type="PROSITE" id="PS51935"/>
    </source>
</evidence>